<dbReference type="Proteomes" id="UP000092462">
    <property type="component" value="Unassembled WGS sequence"/>
</dbReference>
<dbReference type="EMBL" id="AJVK01058807">
    <property type="status" value="NOT_ANNOTATED_CDS"/>
    <property type="molecule type" value="Genomic_DNA"/>
</dbReference>
<evidence type="ECO:0000313" key="2">
    <source>
        <dbReference type="Proteomes" id="UP000092462"/>
    </source>
</evidence>
<keyword evidence="2" id="KW-1185">Reference proteome</keyword>
<name>A0A1B0DFL0_PHLPP</name>
<evidence type="ECO:0000313" key="1">
    <source>
        <dbReference type="EnsemblMetazoa" id="PPAI006821-PA"/>
    </source>
</evidence>
<dbReference type="EnsemblMetazoa" id="PPAI006821-RA">
    <property type="protein sequence ID" value="PPAI006821-PA"/>
    <property type="gene ID" value="PPAI006821"/>
</dbReference>
<reference evidence="1" key="1">
    <citation type="submission" date="2022-08" db="UniProtKB">
        <authorList>
            <consortium name="EnsemblMetazoa"/>
        </authorList>
    </citation>
    <scope>IDENTIFICATION</scope>
    <source>
        <strain evidence="1">Israel</strain>
    </source>
</reference>
<accession>A0A1B0DFL0</accession>
<protein>
    <submittedName>
        <fullName evidence="1">Uncharacterized protein</fullName>
    </submittedName>
</protein>
<dbReference type="AlphaFoldDB" id="A0A1B0DFL0"/>
<sequence length="81" mass="9387">MSFSWKILEAPFRFKYDSKLWDLRYHFGNGLGLINFQSEVTEQSLNTPIRDPDDFNDAKSGAGVYEDIKLSVRKKRAKPDS</sequence>
<proteinExistence type="predicted"/>
<organism evidence="1 2">
    <name type="scientific">Phlebotomus papatasi</name>
    <name type="common">Sandfly</name>
    <dbReference type="NCBI Taxonomy" id="29031"/>
    <lineage>
        <taxon>Eukaryota</taxon>
        <taxon>Metazoa</taxon>
        <taxon>Ecdysozoa</taxon>
        <taxon>Arthropoda</taxon>
        <taxon>Hexapoda</taxon>
        <taxon>Insecta</taxon>
        <taxon>Pterygota</taxon>
        <taxon>Neoptera</taxon>
        <taxon>Endopterygota</taxon>
        <taxon>Diptera</taxon>
        <taxon>Nematocera</taxon>
        <taxon>Psychodoidea</taxon>
        <taxon>Psychodidae</taxon>
        <taxon>Phlebotomus</taxon>
        <taxon>Phlebotomus</taxon>
    </lineage>
</organism>
<dbReference type="VEuPathDB" id="VectorBase:PPAI006821"/>